<feature type="region of interest" description="Disordered" evidence="1">
    <location>
        <begin position="89"/>
        <end position="141"/>
    </location>
</feature>
<accession>A0ABQ3YHG4</accession>
<feature type="compositionally biased region" description="Acidic residues" evidence="1">
    <location>
        <begin position="92"/>
        <end position="124"/>
    </location>
</feature>
<name>A0ABQ3YHG4_9ACTN</name>
<protein>
    <recommendedName>
        <fullName evidence="4">Sel1 repeat family protein</fullName>
    </recommendedName>
</protein>
<gene>
    <name evidence="2" type="ORF">Ade02nite_80820</name>
</gene>
<evidence type="ECO:0000313" key="3">
    <source>
        <dbReference type="Proteomes" id="UP000609879"/>
    </source>
</evidence>
<evidence type="ECO:0008006" key="4">
    <source>
        <dbReference type="Google" id="ProtNLM"/>
    </source>
</evidence>
<dbReference type="RefSeq" id="WP_203775631.1">
    <property type="nucleotide sequence ID" value="NZ_BAAABO010000058.1"/>
</dbReference>
<dbReference type="Gene3D" id="1.25.40.10">
    <property type="entry name" value="Tetratricopeptide repeat domain"/>
    <property type="match status" value="1"/>
</dbReference>
<evidence type="ECO:0000256" key="1">
    <source>
        <dbReference type="SAM" id="MobiDB-lite"/>
    </source>
</evidence>
<dbReference type="Proteomes" id="UP000609879">
    <property type="component" value="Unassembled WGS sequence"/>
</dbReference>
<keyword evidence="3" id="KW-1185">Reference proteome</keyword>
<dbReference type="EMBL" id="BOMI01000171">
    <property type="protein sequence ID" value="GID79441.1"/>
    <property type="molecule type" value="Genomic_DNA"/>
</dbReference>
<evidence type="ECO:0000313" key="2">
    <source>
        <dbReference type="EMBL" id="GID79441.1"/>
    </source>
</evidence>
<sequence length="293" mass="31154">MTNLDEIAAAATELSRAGRWQRALSLLDSVPPPERERLALTAAETALECDWYTGTALAEERLAAARQAGGPSWDLDFLVLRHDYFRQLSGDSDSDSDSDSDDSGGDGNSDGDSDDSDDDSDGDSGGDSPTPVRGPDAQGAEALRDRAAKLAVSAEDETRRGWAEMYRGLIADNLLGAREAAPRHYEAAHAAGEAGDDLLLWEALRHLGDHDRDNGDLASARDRWQRAAAIGARAGLVPRTLSQQMLLAVLARDEGDEAGAARLAAEIARWTQAIGAHRLHTQATSFLAGAAVV</sequence>
<organism evidence="2 3">
    <name type="scientific">Paractinoplanes deccanensis</name>
    <dbReference type="NCBI Taxonomy" id="113561"/>
    <lineage>
        <taxon>Bacteria</taxon>
        <taxon>Bacillati</taxon>
        <taxon>Actinomycetota</taxon>
        <taxon>Actinomycetes</taxon>
        <taxon>Micromonosporales</taxon>
        <taxon>Micromonosporaceae</taxon>
        <taxon>Paractinoplanes</taxon>
    </lineage>
</organism>
<comment type="caution">
    <text evidence="2">The sequence shown here is derived from an EMBL/GenBank/DDBJ whole genome shotgun (WGS) entry which is preliminary data.</text>
</comment>
<reference evidence="2 3" key="1">
    <citation type="submission" date="2021-01" db="EMBL/GenBank/DDBJ databases">
        <title>Whole genome shotgun sequence of Actinoplanes deccanensis NBRC 13994.</title>
        <authorList>
            <person name="Komaki H."/>
            <person name="Tamura T."/>
        </authorList>
    </citation>
    <scope>NUCLEOTIDE SEQUENCE [LARGE SCALE GENOMIC DNA]</scope>
    <source>
        <strain evidence="2 3">NBRC 13994</strain>
    </source>
</reference>
<dbReference type="InterPro" id="IPR011990">
    <property type="entry name" value="TPR-like_helical_dom_sf"/>
</dbReference>
<proteinExistence type="predicted"/>